<organism evidence="1 2">
    <name type="scientific">Pseudomonas luteola</name>
    <dbReference type="NCBI Taxonomy" id="47886"/>
    <lineage>
        <taxon>Bacteria</taxon>
        <taxon>Pseudomonadati</taxon>
        <taxon>Pseudomonadota</taxon>
        <taxon>Gammaproteobacteria</taxon>
        <taxon>Pseudomonadales</taxon>
        <taxon>Pseudomonadaceae</taxon>
        <taxon>Pseudomonas</taxon>
    </lineage>
</organism>
<evidence type="ECO:0000313" key="1">
    <source>
        <dbReference type="EMBL" id="MBH3441765.1"/>
    </source>
</evidence>
<sequence>MLYRDDADLITLASRIHDATGILVKVNPDALLPLDNFRPRLAEGQSGGSMGLMPPPTANINTYAALDSPLPVDGIRTAGPSLVAAAPSAIPVSRKPLAAEGSRPLPQVLDAIALRLGVYWKYDSDIGAIVFYRTETRAFEIRNAEMAADAEISLGLSGGIDSGKSSGMRSESKTGLKTIRDEKGPMAAILGRVKQYMTVAGQISGGDSGLLVVTDTKTALDQIQRYIEQENRVRSRRIDLLFEEITLENTGSNQAGVNWNLAFRGSGTGNGVDVTGLNSLLEQEGAALSVGASVGSGQWAGSSIAVQALSRLGKVVDRKINTFGSNNGQPATTGRPERQKYISELEQTQSISDSSKPTVSVTQEEEVSGRFLTVLPYAYSDGDINLAFKYDNTPTPTFEKQTLPDGSYVQSPHSLGDVIARSATVRSGQPYVIAAYTQNTTQYNERRVDRGAPMIFGGSDVSQQTDRVTVLVLTAMVRE</sequence>
<evidence type="ECO:0008006" key="3">
    <source>
        <dbReference type="Google" id="ProtNLM"/>
    </source>
</evidence>
<comment type="caution">
    <text evidence="1">The sequence shown here is derived from an EMBL/GenBank/DDBJ whole genome shotgun (WGS) entry which is preliminary data.</text>
</comment>
<protein>
    <recommendedName>
        <fullName evidence="3">Type IVB pilus formation outer membrane protein, R64 PilN family</fullName>
    </recommendedName>
</protein>
<dbReference type="Proteomes" id="UP000638986">
    <property type="component" value="Unassembled WGS sequence"/>
</dbReference>
<dbReference type="RefSeq" id="WP_181123712.1">
    <property type="nucleotide sequence ID" value="NZ_JAAMQY010000010.1"/>
</dbReference>
<evidence type="ECO:0000313" key="2">
    <source>
        <dbReference type="Proteomes" id="UP000638986"/>
    </source>
</evidence>
<dbReference type="EMBL" id="JADTXM010000028">
    <property type="protein sequence ID" value="MBH3441765.1"/>
    <property type="molecule type" value="Genomic_DNA"/>
</dbReference>
<reference evidence="1 2" key="1">
    <citation type="submission" date="2020-11" db="EMBL/GenBank/DDBJ databases">
        <title>Enhanced detection system for hospital associated transmission using whole genome sequencing surveillance.</title>
        <authorList>
            <person name="Harrison L.H."/>
            <person name="Van Tyne D."/>
            <person name="Marsh J.W."/>
            <person name="Griffith M.P."/>
            <person name="Snyder D.J."/>
            <person name="Cooper V.S."/>
            <person name="Mustapha M."/>
        </authorList>
    </citation>
    <scope>NUCLEOTIDE SEQUENCE [LARGE SCALE GENOMIC DNA]</scope>
    <source>
        <strain evidence="1 2">PSB00013</strain>
    </source>
</reference>
<gene>
    <name evidence="1" type="ORF">I5Q09_24100</name>
</gene>
<accession>A0ABS0MYF5</accession>
<proteinExistence type="predicted"/>
<name>A0ABS0MYF5_PSELU</name>